<name>A0A026WJ20_OOCBI</name>
<dbReference type="InterPro" id="IPR048365">
    <property type="entry name" value="TNP-like_RNaseH_N"/>
</dbReference>
<evidence type="ECO:0000313" key="3">
    <source>
        <dbReference type="Proteomes" id="UP000053097"/>
    </source>
</evidence>
<feature type="domain" description="Transposable element P transposase-like RNase H" evidence="1">
    <location>
        <begin position="1"/>
        <end position="63"/>
    </location>
</feature>
<dbReference type="EMBL" id="KK107179">
    <property type="protein sequence ID" value="EZA56042.1"/>
    <property type="molecule type" value="Genomic_DNA"/>
</dbReference>
<organism evidence="2 3">
    <name type="scientific">Ooceraea biroi</name>
    <name type="common">Clonal raider ant</name>
    <name type="synonym">Cerapachys biroi</name>
    <dbReference type="NCBI Taxonomy" id="2015173"/>
    <lineage>
        <taxon>Eukaryota</taxon>
        <taxon>Metazoa</taxon>
        <taxon>Ecdysozoa</taxon>
        <taxon>Arthropoda</taxon>
        <taxon>Hexapoda</taxon>
        <taxon>Insecta</taxon>
        <taxon>Pterygota</taxon>
        <taxon>Neoptera</taxon>
        <taxon>Endopterygota</taxon>
        <taxon>Hymenoptera</taxon>
        <taxon>Apocrita</taxon>
        <taxon>Aculeata</taxon>
        <taxon>Formicoidea</taxon>
        <taxon>Formicidae</taxon>
        <taxon>Dorylinae</taxon>
        <taxon>Ooceraea</taxon>
    </lineage>
</organism>
<evidence type="ECO:0000259" key="1">
    <source>
        <dbReference type="Pfam" id="PF21787"/>
    </source>
</evidence>
<keyword evidence="3" id="KW-1185">Reference proteome</keyword>
<gene>
    <name evidence="2" type="ORF">X777_04033</name>
</gene>
<protein>
    <recommendedName>
        <fullName evidence="1">Transposable element P transposase-like RNase H domain-containing protein</fullName>
    </recommendedName>
</protein>
<dbReference type="Proteomes" id="UP000053097">
    <property type="component" value="Unassembled WGS sequence"/>
</dbReference>
<reference evidence="2 3" key="1">
    <citation type="journal article" date="2014" name="Curr. Biol.">
        <title>The genome of the clonal raider ant Cerapachys biroi.</title>
        <authorList>
            <person name="Oxley P.R."/>
            <person name="Ji L."/>
            <person name="Fetter-Pruneda I."/>
            <person name="McKenzie S.K."/>
            <person name="Li C."/>
            <person name="Hu H."/>
            <person name="Zhang G."/>
            <person name="Kronauer D.J."/>
        </authorList>
    </citation>
    <scope>NUCLEOTIDE SEQUENCE [LARGE SCALE GENOMIC DNA]</scope>
</reference>
<dbReference type="AlphaFoldDB" id="A0A026WJ20"/>
<proteinExistence type="predicted"/>
<accession>A0A026WJ20</accession>
<dbReference type="Pfam" id="PF21787">
    <property type="entry name" value="TNP-like_RNaseH_N"/>
    <property type="match status" value="1"/>
</dbReference>
<sequence length="97" mass="11138">MMCGIFTRWKQIVAYYYTPGGFDGTCLKDIILQIIEKAELIGLKVHSVTSDMGAANQAMWRAFSYISATKYSIIKTRCHIHWIIVENCSSLRMLHTF</sequence>
<evidence type="ECO:0000313" key="2">
    <source>
        <dbReference type="EMBL" id="EZA56042.1"/>
    </source>
</evidence>